<reference evidence="3 4" key="1">
    <citation type="submission" date="2016-10" db="EMBL/GenBank/DDBJ databases">
        <authorList>
            <person name="de Groot N.N."/>
        </authorList>
    </citation>
    <scope>NUCLEOTIDE SEQUENCE [LARGE SCALE GENOMIC DNA]</scope>
    <source>
        <strain evidence="3 4">DSM 19182</strain>
    </source>
</reference>
<dbReference type="STRING" id="426703.SAMN04488100_13112"/>
<name>A0A1H7W684_9LACT</name>
<feature type="compositionally biased region" description="Basic and acidic residues" evidence="1">
    <location>
        <begin position="1"/>
        <end position="23"/>
    </location>
</feature>
<dbReference type="Proteomes" id="UP000321425">
    <property type="component" value="Unassembled WGS sequence"/>
</dbReference>
<gene>
    <name evidence="2" type="ORF">APU01nite_20070</name>
    <name evidence="3" type="ORF">SAMN04488100_13112</name>
</gene>
<evidence type="ECO:0000313" key="4">
    <source>
        <dbReference type="Proteomes" id="UP000198548"/>
    </source>
</evidence>
<dbReference type="OrthoDB" id="2167538at2"/>
<evidence type="ECO:0000313" key="5">
    <source>
        <dbReference type="Proteomes" id="UP000321425"/>
    </source>
</evidence>
<protein>
    <submittedName>
        <fullName evidence="3">Uncharacterized protein</fullName>
    </submittedName>
</protein>
<keyword evidence="5" id="KW-1185">Reference proteome</keyword>
<dbReference type="AlphaFoldDB" id="A0A1H7W684"/>
<proteinExistence type="predicted"/>
<evidence type="ECO:0000256" key="1">
    <source>
        <dbReference type="SAM" id="MobiDB-lite"/>
    </source>
</evidence>
<dbReference type="EMBL" id="FOBL01000031">
    <property type="protein sequence ID" value="SEM17011.1"/>
    <property type="molecule type" value="Genomic_DNA"/>
</dbReference>
<evidence type="ECO:0000313" key="2">
    <source>
        <dbReference type="EMBL" id="GEK89968.1"/>
    </source>
</evidence>
<dbReference type="EMBL" id="BJUX01000028">
    <property type="protein sequence ID" value="GEK89968.1"/>
    <property type="molecule type" value="Genomic_DNA"/>
</dbReference>
<accession>A0A1H7W684</accession>
<feature type="region of interest" description="Disordered" evidence="1">
    <location>
        <begin position="1"/>
        <end position="99"/>
    </location>
</feature>
<feature type="compositionally biased region" description="Low complexity" evidence="1">
    <location>
        <begin position="33"/>
        <end position="51"/>
    </location>
</feature>
<dbReference type="Proteomes" id="UP000198548">
    <property type="component" value="Unassembled WGS sequence"/>
</dbReference>
<sequence length="99" mass="10721">MKKDNKPNKSDFKSKRDAEKISASDEVVAPDYSIPNTSAPNSAPNPNASMAYGQDRPVKEGLDESQVAAQKAKGETPGNEVEASLNPDEENIEEEKTDQ</sequence>
<reference evidence="2 5" key="2">
    <citation type="submission" date="2019-07" db="EMBL/GenBank/DDBJ databases">
        <title>Whole genome shotgun sequence of Alkalibacterium putridalgicola NBRC 103243.</title>
        <authorList>
            <person name="Hosoyama A."/>
            <person name="Uohara A."/>
            <person name="Ohji S."/>
            <person name="Ichikawa N."/>
        </authorList>
    </citation>
    <scope>NUCLEOTIDE SEQUENCE [LARGE SCALE GENOMIC DNA]</scope>
    <source>
        <strain evidence="2 5">NBRC 103243</strain>
    </source>
</reference>
<evidence type="ECO:0000313" key="3">
    <source>
        <dbReference type="EMBL" id="SEM17011.1"/>
    </source>
</evidence>
<dbReference type="RefSeq" id="WP_091489280.1">
    <property type="nucleotide sequence ID" value="NZ_BJUX01000028.1"/>
</dbReference>
<organism evidence="3 4">
    <name type="scientific">Alkalibacterium putridalgicola</name>
    <dbReference type="NCBI Taxonomy" id="426703"/>
    <lineage>
        <taxon>Bacteria</taxon>
        <taxon>Bacillati</taxon>
        <taxon>Bacillota</taxon>
        <taxon>Bacilli</taxon>
        <taxon>Lactobacillales</taxon>
        <taxon>Carnobacteriaceae</taxon>
        <taxon>Alkalibacterium</taxon>
    </lineage>
</organism>
<feature type="compositionally biased region" description="Acidic residues" evidence="1">
    <location>
        <begin position="87"/>
        <end position="99"/>
    </location>
</feature>